<evidence type="ECO:0000313" key="2">
    <source>
        <dbReference type="EMBL" id="SFR72317.1"/>
    </source>
</evidence>
<name>A0A1I6J020_9EURY</name>
<reference evidence="3" key="1">
    <citation type="submission" date="2016-10" db="EMBL/GenBank/DDBJ databases">
        <authorList>
            <person name="Varghese N."/>
            <person name="Submissions S."/>
        </authorList>
    </citation>
    <scope>NUCLEOTIDE SEQUENCE [LARGE SCALE GENOMIC DNA]</scope>
    <source>
        <strain evidence="3">CGMCC 1.7736</strain>
    </source>
</reference>
<sequence>MSVETTVPTRVTVRNPMNDHDTMTVEVEDTNETRHLVEYADPDLRQTLSALPSGTTIPVSLSRAGVRSNVWRVDDLHHEPTAMVAGRAAPTSD</sequence>
<keyword evidence="3" id="KW-1185">Reference proteome</keyword>
<accession>A0A1I6J020</accession>
<dbReference type="Proteomes" id="UP000198531">
    <property type="component" value="Unassembled WGS sequence"/>
</dbReference>
<dbReference type="EMBL" id="FOYT01000005">
    <property type="protein sequence ID" value="SFR72317.1"/>
    <property type="molecule type" value="Genomic_DNA"/>
</dbReference>
<dbReference type="Pfam" id="PF26006">
    <property type="entry name" value="DUF7999"/>
    <property type="match status" value="1"/>
</dbReference>
<protein>
    <recommendedName>
        <fullName evidence="1">DUF7999 domain-containing protein</fullName>
    </recommendedName>
</protein>
<dbReference type="AlphaFoldDB" id="A0A1I6J020"/>
<evidence type="ECO:0000313" key="3">
    <source>
        <dbReference type="Proteomes" id="UP000198531"/>
    </source>
</evidence>
<gene>
    <name evidence="2" type="ORF">SAMN04487947_3947</name>
</gene>
<proteinExistence type="predicted"/>
<evidence type="ECO:0000259" key="1">
    <source>
        <dbReference type="Pfam" id="PF26006"/>
    </source>
</evidence>
<dbReference type="InterPro" id="IPR058312">
    <property type="entry name" value="DUF7999"/>
</dbReference>
<dbReference type="OrthoDB" id="340706at2157"/>
<feature type="domain" description="DUF7999" evidence="1">
    <location>
        <begin position="5"/>
        <end position="81"/>
    </location>
</feature>
<organism evidence="2 3">
    <name type="scientific">Halogeometricum rufum</name>
    <dbReference type="NCBI Taxonomy" id="553469"/>
    <lineage>
        <taxon>Archaea</taxon>
        <taxon>Methanobacteriati</taxon>
        <taxon>Methanobacteriota</taxon>
        <taxon>Stenosarchaea group</taxon>
        <taxon>Halobacteria</taxon>
        <taxon>Halobacteriales</taxon>
        <taxon>Haloferacaceae</taxon>
        <taxon>Halogeometricum</taxon>
    </lineage>
</organism>